<dbReference type="PANTHER" id="PTHR33798:SF5">
    <property type="entry name" value="FLAVIN REDUCTASE LIKE DOMAIN-CONTAINING PROTEIN"/>
    <property type="match status" value="1"/>
</dbReference>
<dbReference type="GO" id="GO:0016646">
    <property type="term" value="F:oxidoreductase activity, acting on the CH-NH group of donors, NAD or NADP as acceptor"/>
    <property type="evidence" value="ECO:0007669"/>
    <property type="project" value="UniProtKB-ARBA"/>
</dbReference>
<reference evidence="6 7" key="1">
    <citation type="submission" date="2019-08" db="EMBL/GenBank/DDBJ databases">
        <authorList>
            <person name="Peeters C."/>
        </authorList>
    </citation>
    <scope>NUCLEOTIDE SEQUENCE [LARGE SCALE GENOMIC DNA]</scope>
    <source>
        <strain evidence="6 7">LMG 31116</strain>
    </source>
</reference>
<keyword evidence="7" id="KW-1185">Reference proteome</keyword>
<dbReference type="GO" id="GO:0010181">
    <property type="term" value="F:FMN binding"/>
    <property type="evidence" value="ECO:0007669"/>
    <property type="project" value="InterPro"/>
</dbReference>
<dbReference type="RefSeq" id="WP_150565539.1">
    <property type="nucleotide sequence ID" value="NZ_CABPSD010000002.1"/>
</dbReference>
<accession>A0A5E4SHX3</accession>
<comment type="similarity">
    <text evidence="4">Belongs to the flavoredoxin family.</text>
</comment>
<dbReference type="PANTHER" id="PTHR33798">
    <property type="entry name" value="FLAVOPROTEIN OXYGENASE"/>
    <property type="match status" value="1"/>
</dbReference>
<sequence>MEIDFREITAYQRYKLMASLIVPRPIALVTTINEGGAINAAPFSMFNMLGEEPPIVMLSINRLDDDSLKDTATNILRDREFVVHLTDEAMTARMHACGERLPPTESELTHAGFTPVASRLVAPPRIAQAPVAFECTLWETLETPSRHIFIGRVERMHARDELIDTETWRVRLQNYFPVGRFGASFYVDTRNRFSLEQHDGQPTAATAVDEM</sequence>
<gene>
    <name evidence="6" type="ORF">PMO31116_00726</name>
</gene>
<evidence type="ECO:0000256" key="1">
    <source>
        <dbReference type="ARBA" id="ARBA00001917"/>
    </source>
</evidence>
<feature type="domain" description="Flavin reductase like" evidence="5">
    <location>
        <begin position="19"/>
        <end position="171"/>
    </location>
</feature>
<evidence type="ECO:0000256" key="4">
    <source>
        <dbReference type="ARBA" id="ARBA00038054"/>
    </source>
</evidence>
<dbReference type="InterPro" id="IPR012349">
    <property type="entry name" value="Split_barrel_FMN-bd"/>
</dbReference>
<dbReference type="Pfam" id="PF01613">
    <property type="entry name" value="Flavin_Reduct"/>
    <property type="match status" value="1"/>
</dbReference>
<proteinExistence type="inferred from homology"/>
<evidence type="ECO:0000313" key="6">
    <source>
        <dbReference type="EMBL" id="VVD73828.1"/>
    </source>
</evidence>
<dbReference type="SUPFAM" id="SSF50475">
    <property type="entry name" value="FMN-binding split barrel"/>
    <property type="match status" value="1"/>
</dbReference>
<dbReference type="InterPro" id="IPR002563">
    <property type="entry name" value="Flavin_Rdtase-like_dom"/>
</dbReference>
<dbReference type="EMBL" id="CABPSD010000002">
    <property type="protein sequence ID" value="VVD73828.1"/>
    <property type="molecule type" value="Genomic_DNA"/>
</dbReference>
<evidence type="ECO:0000259" key="5">
    <source>
        <dbReference type="SMART" id="SM00903"/>
    </source>
</evidence>
<evidence type="ECO:0000256" key="2">
    <source>
        <dbReference type="ARBA" id="ARBA00022630"/>
    </source>
</evidence>
<name>A0A5E4SHX3_9BURK</name>
<keyword evidence="3" id="KW-0288">FMN</keyword>
<dbReference type="AlphaFoldDB" id="A0A5E4SHX3"/>
<protein>
    <submittedName>
        <fullName evidence="6">Flavin reductase domain-containing protein</fullName>
    </submittedName>
</protein>
<keyword evidence="2" id="KW-0285">Flavoprotein</keyword>
<evidence type="ECO:0000313" key="7">
    <source>
        <dbReference type="Proteomes" id="UP000368474"/>
    </source>
</evidence>
<organism evidence="6 7">
    <name type="scientific">Pandoraea morbifera</name>
    <dbReference type="NCBI Taxonomy" id="2508300"/>
    <lineage>
        <taxon>Bacteria</taxon>
        <taxon>Pseudomonadati</taxon>
        <taxon>Pseudomonadota</taxon>
        <taxon>Betaproteobacteria</taxon>
        <taxon>Burkholderiales</taxon>
        <taxon>Burkholderiaceae</taxon>
        <taxon>Pandoraea</taxon>
    </lineage>
</organism>
<comment type="cofactor">
    <cofactor evidence="1">
        <name>FMN</name>
        <dbReference type="ChEBI" id="CHEBI:58210"/>
    </cofactor>
</comment>
<dbReference type="Proteomes" id="UP000368474">
    <property type="component" value="Unassembled WGS sequence"/>
</dbReference>
<dbReference type="Gene3D" id="2.30.110.10">
    <property type="entry name" value="Electron Transport, Fmn-binding Protein, Chain A"/>
    <property type="match status" value="1"/>
</dbReference>
<evidence type="ECO:0000256" key="3">
    <source>
        <dbReference type="ARBA" id="ARBA00022643"/>
    </source>
</evidence>
<dbReference type="SMART" id="SM00903">
    <property type="entry name" value="Flavin_Reduct"/>
    <property type="match status" value="1"/>
</dbReference>